<dbReference type="Proteomes" id="UP000245362">
    <property type="component" value="Unassembled WGS sequence"/>
</dbReference>
<comment type="caution">
    <text evidence="5">The sequence shown here is derived from an EMBL/GenBank/DDBJ whole genome shotgun (WGS) entry which is preliminary data.</text>
</comment>
<name>A0A2U3B6I7_9VIBR</name>
<dbReference type="SUPFAM" id="SSF54862">
    <property type="entry name" value="4Fe-4S ferredoxins"/>
    <property type="match status" value="1"/>
</dbReference>
<keyword evidence="2" id="KW-0408">Iron</keyword>
<evidence type="ECO:0000313" key="6">
    <source>
        <dbReference type="Proteomes" id="UP000245362"/>
    </source>
</evidence>
<keyword evidence="1" id="KW-0479">Metal-binding</keyword>
<evidence type="ECO:0000259" key="4">
    <source>
        <dbReference type="PROSITE" id="PS51379"/>
    </source>
</evidence>
<dbReference type="Gene3D" id="3.30.70.20">
    <property type="match status" value="1"/>
</dbReference>
<dbReference type="GO" id="GO:0051536">
    <property type="term" value="F:iron-sulfur cluster binding"/>
    <property type="evidence" value="ECO:0007669"/>
    <property type="project" value="UniProtKB-KW"/>
</dbReference>
<dbReference type="InterPro" id="IPR017896">
    <property type="entry name" value="4Fe4S_Fe-S-bd"/>
</dbReference>
<evidence type="ECO:0000313" key="5">
    <source>
        <dbReference type="EMBL" id="PWI32400.1"/>
    </source>
</evidence>
<evidence type="ECO:0000256" key="1">
    <source>
        <dbReference type="ARBA" id="ARBA00022723"/>
    </source>
</evidence>
<dbReference type="Pfam" id="PF13237">
    <property type="entry name" value="Fer4_10"/>
    <property type="match status" value="1"/>
</dbReference>
<dbReference type="GO" id="GO:0046872">
    <property type="term" value="F:metal ion binding"/>
    <property type="evidence" value="ECO:0007669"/>
    <property type="project" value="UniProtKB-KW"/>
</dbReference>
<dbReference type="PROSITE" id="PS51379">
    <property type="entry name" value="4FE4S_FER_2"/>
    <property type="match status" value="1"/>
</dbReference>
<accession>A0A2U3B6I7</accession>
<reference evidence="5 6" key="1">
    <citation type="submission" date="2018-05" db="EMBL/GenBank/DDBJ databases">
        <title>Vibrio limimaris sp. nov., isolated from marine sediment.</title>
        <authorList>
            <person name="Li C.-M."/>
        </authorList>
    </citation>
    <scope>NUCLEOTIDE SEQUENCE [LARGE SCALE GENOMIC DNA]</scope>
    <source>
        <strain evidence="5 6">E4404</strain>
    </source>
</reference>
<evidence type="ECO:0000256" key="3">
    <source>
        <dbReference type="ARBA" id="ARBA00023014"/>
    </source>
</evidence>
<protein>
    <submittedName>
        <fullName evidence="5">4Fe-4S ferredoxin</fullName>
    </submittedName>
</protein>
<gene>
    <name evidence="5" type="ORF">DI392_15170</name>
</gene>
<dbReference type="EMBL" id="QFWT01000009">
    <property type="protein sequence ID" value="PWI32400.1"/>
    <property type="molecule type" value="Genomic_DNA"/>
</dbReference>
<dbReference type="OrthoDB" id="9803397at2"/>
<organism evidence="5 6">
    <name type="scientific">Vibrio albus</name>
    <dbReference type="NCBI Taxonomy" id="2200953"/>
    <lineage>
        <taxon>Bacteria</taxon>
        <taxon>Pseudomonadati</taxon>
        <taxon>Pseudomonadota</taxon>
        <taxon>Gammaproteobacteria</taxon>
        <taxon>Vibrionales</taxon>
        <taxon>Vibrionaceae</taxon>
        <taxon>Vibrio</taxon>
    </lineage>
</organism>
<keyword evidence="3" id="KW-0411">Iron-sulfur</keyword>
<dbReference type="InterPro" id="IPR017900">
    <property type="entry name" value="4Fe4S_Fe_S_CS"/>
</dbReference>
<evidence type="ECO:0000256" key="2">
    <source>
        <dbReference type="ARBA" id="ARBA00023004"/>
    </source>
</evidence>
<dbReference type="AlphaFoldDB" id="A0A2U3B6I7"/>
<feature type="domain" description="4Fe-4S ferredoxin-type" evidence="4">
    <location>
        <begin position="28"/>
        <end position="55"/>
    </location>
</feature>
<dbReference type="PROSITE" id="PS00198">
    <property type="entry name" value="4FE4S_FER_1"/>
    <property type="match status" value="1"/>
</dbReference>
<dbReference type="RefSeq" id="WP_109320540.1">
    <property type="nucleotide sequence ID" value="NZ_QFWT01000009.1"/>
</dbReference>
<proteinExistence type="predicted"/>
<sequence length="55" mass="6003">MFKITMECDSCGQCKECCPVDGAIIEDKPYKISAEHCAECGACVDECPKQAIVEE</sequence>
<keyword evidence="6" id="KW-1185">Reference proteome</keyword>